<evidence type="ECO:0000313" key="3">
    <source>
        <dbReference type="Proteomes" id="UP000031668"/>
    </source>
</evidence>
<comment type="caution">
    <text evidence="2">The sequence shown here is derived from an EMBL/GenBank/DDBJ whole genome shotgun (WGS) entry which is preliminary data.</text>
</comment>
<dbReference type="EMBL" id="JWZT01002092">
    <property type="protein sequence ID" value="KII70330.1"/>
    <property type="molecule type" value="Genomic_DNA"/>
</dbReference>
<evidence type="ECO:0000313" key="2">
    <source>
        <dbReference type="EMBL" id="KII70330.1"/>
    </source>
</evidence>
<sequence length="236" mass="26755">MENDVYVEKNKLTILSDNSYVIDTYDLRDQQKQNFQIGDESNKIVLKDVYPLRFANHALKFIGASEFSYNEHNECANVWACAIDESVTYSFVLTISSDFDNIATLIWCENNANVFESIPGTTYYSKARDLAETEITEANKPSQPQPLAESEKNELECLEIADTNSLGSKNDMVESKSTEETQQEQIFGQTEDDDGSKFRSSQEYLIINAKRNKCKDLLDKQTSALESTIWLGCQDG</sequence>
<organism evidence="2 3">
    <name type="scientific">Thelohanellus kitauei</name>
    <name type="common">Myxosporean</name>
    <dbReference type="NCBI Taxonomy" id="669202"/>
    <lineage>
        <taxon>Eukaryota</taxon>
        <taxon>Metazoa</taxon>
        <taxon>Cnidaria</taxon>
        <taxon>Myxozoa</taxon>
        <taxon>Myxosporea</taxon>
        <taxon>Bivalvulida</taxon>
        <taxon>Platysporina</taxon>
        <taxon>Myxobolidae</taxon>
        <taxon>Thelohanellus</taxon>
    </lineage>
</organism>
<protein>
    <submittedName>
        <fullName evidence="2">Uncharacterized protein</fullName>
    </submittedName>
</protein>
<gene>
    <name evidence="2" type="ORF">RF11_14519</name>
</gene>
<dbReference type="Proteomes" id="UP000031668">
    <property type="component" value="Unassembled WGS sequence"/>
</dbReference>
<keyword evidence="3" id="KW-1185">Reference proteome</keyword>
<feature type="region of interest" description="Disordered" evidence="1">
    <location>
        <begin position="167"/>
        <end position="198"/>
    </location>
</feature>
<reference evidence="2 3" key="1">
    <citation type="journal article" date="2014" name="Genome Biol. Evol.">
        <title>The genome of the myxosporean Thelohanellus kitauei shows adaptations to nutrient acquisition within its fish host.</title>
        <authorList>
            <person name="Yang Y."/>
            <person name="Xiong J."/>
            <person name="Zhou Z."/>
            <person name="Huo F."/>
            <person name="Miao W."/>
            <person name="Ran C."/>
            <person name="Liu Y."/>
            <person name="Zhang J."/>
            <person name="Feng J."/>
            <person name="Wang M."/>
            <person name="Wang M."/>
            <person name="Wang L."/>
            <person name="Yao B."/>
        </authorList>
    </citation>
    <scope>NUCLEOTIDE SEQUENCE [LARGE SCALE GENOMIC DNA]</scope>
    <source>
        <strain evidence="2">Wuqing</strain>
    </source>
</reference>
<name>A0A0C2N1T6_THEKT</name>
<evidence type="ECO:0000256" key="1">
    <source>
        <dbReference type="SAM" id="MobiDB-lite"/>
    </source>
</evidence>
<accession>A0A0C2N1T6</accession>
<dbReference type="AlphaFoldDB" id="A0A0C2N1T6"/>
<proteinExistence type="predicted"/>